<dbReference type="PANTHER" id="PTHR31297">
    <property type="entry name" value="GLUCAN ENDO-1,6-BETA-GLUCOSIDASE B"/>
    <property type="match status" value="1"/>
</dbReference>
<organism evidence="7 8">
    <name type="scientific">Shinella granuli</name>
    <dbReference type="NCBI Taxonomy" id="323621"/>
    <lineage>
        <taxon>Bacteria</taxon>
        <taxon>Pseudomonadati</taxon>
        <taxon>Pseudomonadota</taxon>
        <taxon>Alphaproteobacteria</taxon>
        <taxon>Hyphomicrobiales</taxon>
        <taxon>Rhizobiaceae</taxon>
        <taxon>Shinella</taxon>
    </lineage>
</organism>
<evidence type="ECO:0000256" key="4">
    <source>
        <dbReference type="RuleBase" id="RU361153"/>
    </source>
</evidence>
<comment type="similarity">
    <text evidence="4">Belongs to the glycosyl hydrolase 5 (cellulase A) family.</text>
</comment>
<dbReference type="InterPro" id="IPR017853">
    <property type="entry name" value="GH"/>
</dbReference>
<keyword evidence="2 4" id="KW-0378">Hydrolase</keyword>
<keyword evidence="8" id="KW-1185">Reference proteome</keyword>
<dbReference type="Gene3D" id="3.20.20.80">
    <property type="entry name" value="Glycosidases"/>
    <property type="match status" value="1"/>
</dbReference>
<feature type="domain" description="Glycoside hydrolase family 5" evidence="6">
    <location>
        <begin position="62"/>
        <end position="388"/>
    </location>
</feature>
<gene>
    <name evidence="7" type="ORF">EV665_1166</name>
</gene>
<feature type="chain" id="PRO_5020246414" evidence="5">
    <location>
        <begin position="22"/>
        <end position="415"/>
    </location>
</feature>
<evidence type="ECO:0000313" key="8">
    <source>
        <dbReference type="Proteomes" id="UP000295351"/>
    </source>
</evidence>
<keyword evidence="1 5" id="KW-0732">Signal</keyword>
<dbReference type="InterPro" id="IPR001547">
    <property type="entry name" value="Glyco_hydro_5"/>
</dbReference>
<dbReference type="Proteomes" id="UP000295351">
    <property type="component" value="Unassembled WGS sequence"/>
</dbReference>
<dbReference type="EMBL" id="SLVX01000016">
    <property type="protein sequence ID" value="TCN39924.1"/>
    <property type="molecule type" value="Genomic_DNA"/>
</dbReference>
<name>A0A4R2CL06_SHIGR</name>
<dbReference type="InterPro" id="IPR050386">
    <property type="entry name" value="Glycosyl_hydrolase_5"/>
</dbReference>
<evidence type="ECO:0000313" key="7">
    <source>
        <dbReference type="EMBL" id="TCN39924.1"/>
    </source>
</evidence>
<dbReference type="GO" id="GO:0009251">
    <property type="term" value="P:glucan catabolic process"/>
    <property type="evidence" value="ECO:0007669"/>
    <property type="project" value="TreeGrafter"/>
</dbReference>
<keyword evidence="3 4" id="KW-0326">Glycosidase</keyword>
<protein>
    <submittedName>
        <fullName evidence="7">Aryl-phospho-beta-D-glucosidase BglC (GH1 family)</fullName>
    </submittedName>
</protein>
<evidence type="ECO:0000256" key="5">
    <source>
        <dbReference type="SAM" id="SignalP"/>
    </source>
</evidence>
<dbReference type="GO" id="GO:0008422">
    <property type="term" value="F:beta-glucosidase activity"/>
    <property type="evidence" value="ECO:0007669"/>
    <property type="project" value="TreeGrafter"/>
</dbReference>
<feature type="signal peptide" evidence="5">
    <location>
        <begin position="1"/>
        <end position="21"/>
    </location>
</feature>
<reference evidence="7 8" key="1">
    <citation type="submission" date="2019-03" db="EMBL/GenBank/DDBJ databases">
        <title>Genomic Encyclopedia of Type Strains, Phase IV (KMG-IV): sequencing the most valuable type-strain genomes for metagenomic binning, comparative biology and taxonomic classification.</title>
        <authorList>
            <person name="Goeker M."/>
        </authorList>
    </citation>
    <scope>NUCLEOTIDE SEQUENCE [LARGE SCALE GENOMIC DNA]</scope>
    <source>
        <strain evidence="7 8">DSM 18401</strain>
    </source>
</reference>
<dbReference type="Pfam" id="PF00150">
    <property type="entry name" value="Cellulase"/>
    <property type="match status" value="1"/>
</dbReference>
<proteinExistence type="inferred from homology"/>
<evidence type="ECO:0000259" key="6">
    <source>
        <dbReference type="Pfam" id="PF00150"/>
    </source>
</evidence>
<evidence type="ECO:0000256" key="1">
    <source>
        <dbReference type="ARBA" id="ARBA00022729"/>
    </source>
</evidence>
<dbReference type="GO" id="GO:0005576">
    <property type="term" value="C:extracellular region"/>
    <property type="evidence" value="ECO:0007669"/>
    <property type="project" value="TreeGrafter"/>
</dbReference>
<dbReference type="PANTHER" id="PTHR31297:SF17">
    <property type="entry name" value="ENDOGLUCANASE"/>
    <property type="match status" value="1"/>
</dbReference>
<sequence length="415" mass="45613">MKLFNLLSLLFVLALGTAVHAAPLALQRGISVQDWLNWSPLEPDGSYRWPPYRSETEWMTAARPISDWPQLDQFQRIRAMGFDFVRLSVDPGPLLASRGERREQALAVLERAVARVTSAGLKVVFDLHAARQVPAYSIDMIGDGADSLGVAHYREMVRHVAAMLTRFDTGLVALEPFNEPEYYPCDETDAGDWQRIMAATVADIRAISKDLTIIVTGACGGSVTGLVDLDPSFDDPRLYYSFHMYEPHSFTHQLPAATQPFNSGLPWPAAMGSPDGAIAHLQGYMAAAGLGEAEQAANLAAAGEPIARYFAENWGFPQVQARIGEAVAWAERHGIPPGRLFMGEFGCYRLSADGRSGARDEDRLRYLAAVRLEAERLGIPWAVWEYTNPHGISLIEPWGPAVADRGMLQALGLLH</sequence>
<comment type="caution">
    <text evidence="7">The sequence shown here is derived from an EMBL/GenBank/DDBJ whole genome shotgun (WGS) entry which is preliminary data.</text>
</comment>
<dbReference type="GO" id="GO:0009986">
    <property type="term" value="C:cell surface"/>
    <property type="evidence" value="ECO:0007669"/>
    <property type="project" value="TreeGrafter"/>
</dbReference>
<evidence type="ECO:0000256" key="2">
    <source>
        <dbReference type="ARBA" id="ARBA00022801"/>
    </source>
</evidence>
<evidence type="ECO:0000256" key="3">
    <source>
        <dbReference type="ARBA" id="ARBA00023295"/>
    </source>
</evidence>
<accession>A0A4R2CL06</accession>
<dbReference type="SUPFAM" id="SSF51445">
    <property type="entry name" value="(Trans)glycosidases"/>
    <property type="match status" value="1"/>
</dbReference>
<dbReference type="RefSeq" id="WP_133035625.1">
    <property type="nucleotide sequence ID" value="NZ_BAABEI010000002.1"/>
</dbReference>
<dbReference type="AlphaFoldDB" id="A0A4R2CL06"/>